<feature type="region of interest" description="Disordered" evidence="12">
    <location>
        <begin position="1"/>
        <end position="37"/>
    </location>
</feature>
<dbReference type="SUPFAM" id="SSF56112">
    <property type="entry name" value="Protein kinase-like (PK-like)"/>
    <property type="match status" value="1"/>
</dbReference>
<feature type="region of interest" description="Disordered" evidence="12">
    <location>
        <begin position="1179"/>
        <end position="1207"/>
    </location>
</feature>
<protein>
    <recommendedName>
        <fullName evidence="2">non-specific serine/threonine protein kinase</fullName>
        <ecNumber evidence="2">2.7.11.1</ecNumber>
    </recommendedName>
</protein>
<feature type="compositionally biased region" description="Polar residues" evidence="12">
    <location>
        <begin position="331"/>
        <end position="352"/>
    </location>
</feature>
<dbReference type="GO" id="GO:0004674">
    <property type="term" value="F:protein serine/threonine kinase activity"/>
    <property type="evidence" value="ECO:0007669"/>
    <property type="project" value="UniProtKB-KW"/>
</dbReference>
<dbReference type="Gene3D" id="1.10.510.10">
    <property type="entry name" value="Transferase(Phosphotransferase) domain 1"/>
    <property type="match status" value="1"/>
</dbReference>
<evidence type="ECO:0000256" key="6">
    <source>
        <dbReference type="ARBA" id="ARBA00022777"/>
    </source>
</evidence>
<dbReference type="SMART" id="SM00220">
    <property type="entry name" value="S_TKc"/>
    <property type="match status" value="1"/>
</dbReference>
<name>A0AAU9W9I1_9CNID</name>
<dbReference type="FunFam" id="1.10.510.10:FF:000066">
    <property type="entry name" value="Serine/threonine-protein kinase DCLK1 isoform 2"/>
    <property type="match status" value="1"/>
</dbReference>
<comment type="catalytic activity">
    <reaction evidence="8">
        <text>L-threonyl-[protein] + ATP = O-phospho-L-threonyl-[protein] + ADP + H(+)</text>
        <dbReference type="Rhea" id="RHEA:46608"/>
        <dbReference type="Rhea" id="RHEA-COMP:11060"/>
        <dbReference type="Rhea" id="RHEA-COMP:11605"/>
        <dbReference type="ChEBI" id="CHEBI:15378"/>
        <dbReference type="ChEBI" id="CHEBI:30013"/>
        <dbReference type="ChEBI" id="CHEBI:30616"/>
        <dbReference type="ChEBI" id="CHEBI:61977"/>
        <dbReference type="ChEBI" id="CHEBI:456216"/>
        <dbReference type="EC" id="2.7.11.1"/>
    </reaction>
</comment>
<feature type="region of interest" description="Disordered" evidence="12">
    <location>
        <begin position="264"/>
        <end position="397"/>
    </location>
</feature>
<dbReference type="Proteomes" id="UP001159428">
    <property type="component" value="Unassembled WGS sequence"/>
</dbReference>
<evidence type="ECO:0000256" key="8">
    <source>
        <dbReference type="ARBA" id="ARBA00047899"/>
    </source>
</evidence>
<gene>
    <name evidence="15" type="ORF">PMEA_00033160</name>
</gene>
<dbReference type="Gene3D" id="3.10.20.230">
    <property type="entry name" value="Doublecortin domain"/>
    <property type="match status" value="2"/>
</dbReference>
<evidence type="ECO:0000256" key="5">
    <source>
        <dbReference type="ARBA" id="ARBA00022741"/>
    </source>
</evidence>
<feature type="domain" description="Protein kinase" evidence="13">
    <location>
        <begin position="619"/>
        <end position="874"/>
    </location>
</feature>
<keyword evidence="4" id="KW-0808">Transferase</keyword>
<feature type="compositionally biased region" description="Low complexity" evidence="12">
    <location>
        <begin position="432"/>
        <end position="453"/>
    </location>
</feature>
<dbReference type="SUPFAM" id="SSF89837">
    <property type="entry name" value="Doublecortin (DC)"/>
    <property type="match status" value="2"/>
</dbReference>
<feature type="compositionally biased region" description="Basic residues" evidence="12">
    <location>
        <begin position="376"/>
        <end position="387"/>
    </location>
</feature>
<dbReference type="FunFam" id="3.30.200.20:FF:000042">
    <property type="entry name" value="Aurora kinase A"/>
    <property type="match status" value="1"/>
</dbReference>
<evidence type="ECO:0000256" key="12">
    <source>
        <dbReference type="SAM" id="MobiDB-lite"/>
    </source>
</evidence>
<feature type="coiled-coil region" evidence="11">
    <location>
        <begin position="515"/>
        <end position="546"/>
    </location>
</feature>
<dbReference type="GO" id="GO:0005524">
    <property type="term" value="F:ATP binding"/>
    <property type="evidence" value="ECO:0007669"/>
    <property type="project" value="UniProtKB-UniRule"/>
</dbReference>
<accession>A0AAU9W9I1</accession>
<dbReference type="EMBL" id="CALNXJ010000008">
    <property type="protein sequence ID" value="CAH3046240.1"/>
    <property type="molecule type" value="Genomic_DNA"/>
</dbReference>
<dbReference type="PANTHER" id="PTHR24347">
    <property type="entry name" value="SERINE/THREONINE-PROTEIN KINASE"/>
    <property type="match status" value="1"/>
</dbReference>
<comment type="catalytic activity">
    <reaction evidence="9">
        <text>L-seryl-[protein] + ATP = O-phospho-L-seryl-[protein] + ADP + H(+)</text>
        <dbReference type="Rhea" id="RHEA:17989"/>
        <dbReference type="Rhea" id="RHEA-COMP:9863"/>
        <dbReference type="Rhea" id="RHEA-COMP:11604"/>
        <dbReference type="ChEBI" id="CHEBI:15378"/>
        <dbReference type="ChEBI" id="CHEBI:29999"/>
        <dbReference type="ChEBI" id="CHEBI:30616"/>
        <dbReference type="ChEBI" id="CHEBI:83421"/>
        <dbReference type="ChEBI" id="CHEBI:456216"/>
        <dbReference type="EC" id="2.7.11.1"/>
    </reaction>
</comment>
<feature type="compositionally biased region" description="Low complexity" evidence="12">
    <location>
        <begin position="1267"/>
        <end position="1278"/>
    </location>
</feature>
<feature type="domain" description="Doublecortin" evidence="14">
    <location>
        <begin position="168"/>
        <end position="250"/>
    </location>
</feature>
<dbReference type="Gene3D" id="3.30.200.20">
    <property type="entry name" value="Phosphorylase Kinase, domain 1"/>
    <property type="match status" value="1"/>
</dbReference>
<evidence type="ECO:0000256" key="1">
    <source>
        <dbReference type="ARBA" id="ARBA00005354"/>
    </source>
</evidence>
<evidence type="ECO:0000313" key="16">
    <source>
        <dbReference type="Proteomes" id="UP001159428"/>
    </source>
</evidence>
<dbReference type="EC" id="2.7.11.1" evidence="2"/>
<feature type="compositionally biased region" description="Polar residues" evidence="12">
    <location>
        <begin position="22"/>
        <end position="37"/>
    </location>
</feature>
<evidence type="ECO:0000256" key="3">
    <source>
        <dbReference type="ARBA" id="ARBA00022527"/>
    </source>
</evidence>
<keyword evidence="3" id="KW-0723">Serine/threonine-protein kinase</keyword>
<evidence type="ECO:0000259" key="14">
    <source>
        <dbReference type="PROSITE" id="PS50309"/>
    </source>
</evidence>
<feature type="compositionally biased region" description="Basic and acidic residues" evidence="12">
    <location>
        <begin position="1031"/>
        <end position="1040"/>
    </location>
</feature>
<evidence type="ECO:0000256" key="11">
    <source>
        <dbReference type="SAM" id="Coils"/>
    </source>
</evidence>
<feature type="domain" description="Doublecortin" evidence="14">
    <location>
        <begin position="48"/>
        <end position="131"/>
    </location>
</feature>
<evidence type="ECO:0000256" key="7">
    <source>
        <dbReference type="ARBA" id="ARBA00022840"/>
    </source>
</evidence>
<evidence type="ECO:0000256" key="10">
    <source>
        <dbReference type="PROSITE-ProRule" id="PRU10141"/>
    </source>
</evidence>
<evidence type="ECO:0000256" key="2">
    <source>
        <dbReference type="ARBA" id="ARBA00012513"/>
    </source>
</evidence>
<evidence type="ECO:0000256" key="9">
    <source>
        <dbReference type="ARBA" id="ARBA00048679"/>
    </source>
</evidence>
<dbReference type="Pfam" id="PF03607">
    <property type="entry name" value="DCX"/>
    <property type="match status" value="2"/>
</dbReference>
<keyword evidence="16" id="KW-1185">Reference proteome</keyword>
<proteinExistence type="inferred from homology"/>
<keyword evidence="5 10" id="KW-0547">Nucleotide-binding</keyword>
<dbReference type="PROSITE" id="PS00107">
    <property type="entry name" value="PROTEIN_KINASE_ATP"/>
    <property type="match status" value="1"/>
</dbReference>
<dbReference type="PROSITE" id="PS50309">
    <property type="entry name" value="DC"/>
    <property type="match status" value="2"/>
</dbReference>
<feature type="compositionally biased region" description="Basic and acidic residues" evidence="12">
    <location>
        <begin position="363"/>
        <end position="373"/>
    </location>
</feature>
<feature type="region of interest" description="Disordered" evidence="12">
    <location>
        <begin position="1235"/>
        <end position="1296"/>
    </location>
</feature>
<feature type="compositionally biased region" description="Polar residues" evidence="12">
    <location>
        <begin position="388"/>
        <end position="397"/>
    </location>
</feature>
<sequence>MENGMMNGDHDRSRSPSPGLVRSNSRNASSKEINRTSLLRRNQSLSAKQIRFYRNGDRFFCGLKLAVSPERYKEFDALLAELSNKLELSTGAVRYIFNAETGQMITDVNELQYGASYVCSSTNVFKEVDAGYGNMKPSWSLAHHKKEAPPTSSSVHLIDGTRDFIKPKLVTVIKNGKPPQKKVTMLLNAKTAINLEQVLDHLSSKGTLGKVDKLHTVDGKQIRELRHLFGDDTMFVALQSNEKFPDEGFDVDVQSYKITPYRDLKRPAGLKRSSSLRTPRGRRDSGSNDTGGSHTPSRDRQVRRSASVKSAGKERGMSPGPPARVNGHSPRATSAKSPNGSSGRRTPNSSYAHPNEELYPAHVFEKESPDSAWRKGAPKKVIRKPKTKTNPPSSDKFYSTVWLSDYESEPDKKLELMGNRGTIALSSHATTPYSSRPTSPLSSQASSPFSSRPNTPSLFSKFEDEDSGLHSEIDKSYDEAIGLRKKLHRTLSLPDAELNQLCAKDLQDRFTTLQLEQENRELKKLTVELQAALEKLEERVNCLRSIEHDSLDEASSLAETRPHISEIHIDSKVSVENYHYDHKIPQSNELPQTLRKRSKITAKDPKKTKRERISVHGFYRIGKVIGDGNFAVVRECKNRKTNKEYALKIISKAKVKGKEHMVENEISILRRVKHKNIVELIEEYETPKEIFLVMELVKGGDLFEAIVKATKYTEKDASHMVRDLAAALHYLHSMNVVHRDIKPENLLVVNYSDNRKSLKLADFGLATEVKSPMFLVCGTPTYVAPEILDETGYGLKVDIWAAGVITYILLCGFPPFRSPDQDELFDLILAGEFEYLSPFWDEISDSAKDLINHMLVVDDNKRFSALQVLNHSWIKGHTTGDKDIHSNLKMEITRNFDPRRRLRGAAIAVQTVNYFSKKAQSNSKRMSFQTDNQRLIESKKVVFSDEVLNMPSQPSSAHDVHHGSDSRLHFYENAWQNIESLTGGDLPYRHVSSPDIHSPKTQLEISDLVLNAVSEQSVLPQQAKHSFGWSENRRKPDLKTKRSPSLQNDSLSLNSDHRIHDSCEDCGVRQRKRSHSARVEHKDGTPIDKFNIPQITKTDSVNLWQFVERDLVLKPALIDENVVGSKGEKANLILGSASAEQTQDSLETKIPDQSEKKMSGLVNLTEELKRLKMSLSKRANVAVEKGRENPRSKGPQKDHVRRKALSPLSRNIIRKDFHKATDSLNIIMDEPEQLKSVKTNTPQKRLSVRTPANYVPVWKRPLGQAKSPGGSPTPQSPQRKAKNGTIGNPPTAQGKCKVLRQPPMKFRPYNQKEMCKVMKVNALEKLSKSLQDGRKLAVGESYQDLSPAVKENHPVHHRYPDRHSSHAKQRPKSLNFEIFFSEQEEINRTDDEKIENLNGEFIKDEAVIQYHAESSNLSQEEEKE</sequence>
<comment type="caution">
    <text evidence="15">The sequence shown here is derived from an EMBL/GenBank/DDBJ whole genome shotgun (WGS) entry which is preliminary data.</text>
</comment>
<feature type="compositionally biased region" description="Low complexity" evidence="12">
    <location>
        <begin position="1043"/>
        <end position="1054"/>
    </location>
</feature>
<dbReference type="PROSITE" id="PS00108">
    <property type="entry name" value="PROTEIN_KINASE_ST"/>
    <property type="match status" value="1"/>
</dbReference>
<dbReference type="PROSITE" id="PS50011">
    <property type="entry name" value="PROTEIN_KINASE_DOM"/>
    <property type="match status" value="1"/>
</dbReference>
<keyword evidence="7 10" id="KW-0067">ATP-binding</keyword>
<feature type="compositionally biased region" description="Basic and acidic residues" evidence="12">
    <location>
        <begin position="1184"/>
        <end position="1198"/>
    </location>
</feature>
<dbReference type="Pfam" id="PF00069">
    <property type="entry name" value="Pkinase"/>
    <property type="match status" value="1"/>
</dbReference>
<keyword evidence="6" id="KW-0418">Kinase</keyword>
<dbReference type="CDD" id="cd14095">
    <property type="entry name" value="STKc_DCKL"/>
    <property type="match status" value="1"/>
</dbReference>
<dbReference type="InterPro" id="IPR017441">
    <property type="entry name" value="Protein_kinase_ATP_BS"/>
</dbReference>
<dbReference type="InterPro" id="IPR011009">
    <property type="entry name" value="Kinase-like_dom_sf"/>
</dbReference>
<evidence type="ECO:0000259" key="13">
    <source>
        <dbReference type="PROSITE" id="PS50011"/>
    </source>
</evidence>
<dbReference type="InterPro" id="IPR003533">
    <property type="entry name" value="Doublecortin_dom"/>
</dbReference>
<organism evidence="15 16">
    <name type="scientific">Pocillopora meandrina</name>
    <dbReference type="NCBI Taxonomy" id="46732"/>
    <lineage>
        <taxon>Eukaryota</taxon>
        <taxon>Metazoa</taxon>
        <taxon>Cnidaria</taxon>
        <taxon>Anthozoa</taxon>
        <taxon>Hexacorallia</taxon>
        <taxon>Scleractinia</taxon>
        <taxon>Astrocoeniina</taxon>
        <taxon>Pocilloporidae</taxon>
        <taxon>Pocillopora</taxon>
    </lineage>
</organism>
<dbReference type="InterPro" id="IPR036572">
    <property type="entry name" value="Doublecortin_dom_sf"/>
</dbReference>
<reference evidence="15 16" key="1">
    <citation type="submission" date="2022-05" db="EMBL/GenBank/DDBJ databases">
        <authorList>
            <consortium name="Genoscope - CEA"/>
            <person name="William W."/>
        </authorList>
    </citation>
    <scope>NUCLEOTIDE SEQUENCE [LARGE SCALE GENOMIC DNA]</scope>
</reference>
<evidence type="ECO:0000313" key="15">
    <source>
        <dbReference type="EMBL" id="CAH3046240.1"/>
    </source>
</evidence>
<keyword evidence="11" id="KW-0175">Coiled coil</keyword>
<dbReference type="SMART" id="SM00537">
    <property type="entry name" value="DCX"/>
    <property type="match status" value="2"/>
</dbReference>
<feature type="binding site" evidence="10">
    <location>
        <position position="648"/>
    </location>
    <ligand>
        <name>ATP</name>
        <dbReference type="ChEBI" id="CHEBI:30616"/>
    </ligand>
</feature>
<comment type="similarity">
    <text evidence="1">Belongs to the protein kinase superfamily. CAMK Ser/Thr protein kinase family. CaMK subfamily.</text>
</comment>
<dbReference type="InterPro" id="IPR000719">
    <property type="entry name" value="Prot_kinase_dom"/>
</dbReference>
<evidence type="ECO:0000256" key="4">
    <source>
        <dbReference type="ARBA" id="ARBA00022679"/>
    </source>
</evidence>
<feature type="region of interest" description="Disordered" evidence="12">
    <location>
        <begin position="428"/>
        <end position="463"/>
    </location>
</feature>
<feature type="region of interest" description="Disordered" evidence="12">
    <location>
        <begin position="1021"/>
        <end position="1054"/>
    </location>
</feature>
<dbReference type="GO" id="GO:0035556">
    <property type="term" value="P:intracellular signal transduction"/>
    <property type="evidence" value="ECO:0007669"/>
    <property type="project" value="InterPro"/>
</dbReference>
<dbReference type="InterPro" id="IPR008271">
    <property type="entry name" value="Ser/Thr_kinase_AS"/>
</dbReference>